<proteinExistence type="inferred from homology"/>
<gene>
    <name evidence="7" type="ORF">TELCIR_19076</name>
</gene>
<dbReference type="Pfam" id="PF14497">
    <property type="entry name" value="GST_C_3"/>
    <property type="match status" value="1"/>
</dbReference>
<dbReference type="InterPro" id="IPR004046">
    <property type="entry name" value="GST_C"/>
</dbReference>
<dbReference type="InterPro" id="IPR036282">
    <property type="entry name" value="Glutathione-S-Trfase_C_sf"/>
</dbReference>
<dbReference type="EC" id="2.5.1.18" evidence="1"/>
<evidence type="ECO:0000256" key="1">
    <source>
        <dbReference type="ARBA" id="ARBA00012452"/>
    </source>
</evidence>
<feature type="non-terminal residue" evidence="7">
    <location>
        <position position="1"/>
    </location>
</feature>
<dbReference type="CDD" id="cd03192">
    <property type="entry name" value="GST_C_Sigma_like"/>
    <property type="match status" value="1"/>
</dbReference>
<dbReference type="InterPro" id="IPR050213">
    <property type="entry name" value="GST_superfamily"/>
</dbReference>
<feature type="domain" description="GST C-terminal" evidence="6">
    <location>
        <begin position="1"/>
        <end position="88"/>
    </location>
</feature>
<dbReference type="PANTHER" id="PTHR11571">
    <property type="entry name" value="GLUTATHIONE S-TRANSFERASE"/>
    <property type="match status" value="1"/>
</dbReference>
<name>A0A2G9TQ87_TELCI</name>
<dbReference type="AlphaFoldDB" id="A0A2G9TQ87"/>
<dbReference type="EMBL" id="KZ357788">
    <property type="protein sequence ID" value="PIO59460.1"/>
    <property type="molecule type" value="Genomic_DNA"/>
</dbReference>
<evidence type="ECO:0000313" key="8">
    <source>
        <dbReference type="Proteomes" id="UP000230423"/>
    </source>
</evidence>
<dbReference type="SUPFAM" id="SSF47616">
    <property type="entry name" value="GST C-terminal domain-like"/>
    <property type="match status" value="1"/>
</dbReference>
<keyword evidence="8" id="KW-1185">Reference proteome</keyword>
<dbReference type="InterPro" id="IPR010987">
    <property type="entry name" value="Glutathione-S-Trfase_C-like"/>
</dbReference>
<comment type="similarity">
    <text evidence="3">Belongs to the GST superfamily. Sigma family.</text>
</comment>
<evidence type="ECO:0000256" key="4">
    <source>
        <dbReference type="ARBA" id="ARBA00047960"/>
    </source>
</evidence>
<comment type="catalytic activity">
    <reaction evidence="4">
        <text>RX + glutathione = an S-substituted glutathione + a halide anion + H(+)</text>
        <dbReference type="Rhea" id="RHEA:16437"/>
        <dbReference type="ChEBI" id="CHEBI:15378"/>
        <dbReference type="ChEBI" id="CHEBI:16042"/>
        <dbReference type="ChEBI" id="CHEBI:17792"/>
        <dbReference type="ChEBI" id="CHEBI:57925"/>
        <dbReference type="ChEBI" id="CHEBI:90779"/>
        <dbReference type="EC" id="2.5.1.18"/>
    </reaction>
</comment>
<dbReference type="FunFam" id="1.20.1050.10:FF:000031">
    <property type="entry name" value="Glutathione S-Transferase"/>
    <property type="match status" value="1"/>
</dbReference>
<evidence type="ECO:0000256" key="5">
    <source>
        <dbReference type="ARBA" id="ARBA00078118"/>
    </source>
</evidence>
<evidence type="ECO:0000256" key="2">
    <source>
        <dbReference type="ARBA" id="ARBA00022679"/>
    </source>
</evidence>
<dbReference type="GO" id="GO:0005737">
    <property type="term" value="C:cytoplasm"/>
    <property type="evidence" value="ECO:0007669"/>
    <property type="project" value="UniProtKB-ARBA"/>
</dbReference>
<dbReference type="GO" id="GO:0004364">
    <property type="term" value="F:glutathione transferase activity"/>
    <property type="evidence" value="ECO:0007669"/>
    <property type="project" value="UniProtKB-EC"/>
</dbReference>
<evidence type="ECO:0000259" key="6">
    <source>
        <dbReference type="PROSITE" id="PS50405"/>
    </source>
</evidence>
<dbReference type="GO" id="GO:0006749">
    <property type="term" value="P:glutathione metabolic process"/>
    <property type="evidence" value="ECO:0007669"/>
    <property type="project" value="TreeGrafter"/>
</dbReference>
<evidence type="ECO:0000313" key="7">
    <source>
        <dbReference type="EMBL" id="PIO59460.1"/>
    </source>
</evidence>
<reference evidence="7 8" key="1">
    <citation type="submission" date="2015-09" db="EMBL/GenBank/DDBJ databases">
        <title>Draft genome of the parasitic nematode Teladorsagia circumcincta isolate WARC Sus (inbred).</title>
        <authorList>
            <person name="Mitreva M."/>
        </authorList>
    </citation>
    <scope>NUCLEOTIDE SEQUENCE [LARGE SCALE GENOMIC DNA]</scope>
    <source>
        <strain evidence="7 8">S</strain>
    </source>
</reference>
<dbReference type="PANTHER" id="PTHR11571:SF256">
    <property type="entry name" value="GST C-TERMINAL DOMAIN-CONTAINING PROTEIN-RELATED"/>
    <property type="match status" value="1"/>
</dbReference>
<dbReference type="Proteomes" id="UP000230423">
    <property type="component" value="Unassembled WGS sequence"/>
</dbReference>
<keyword evidence="2" id="KW-0808">Transferase</keyword>
<sequence length="88" mass="10219">ETLKKDVFIPAREKFFTFMAKILKNNKTGYLVGDSLTWVDLYLADMATMANDFPGYYDGFPEVKTHAEKIRSIPELEKYLSTRPDTKF</sequence>
<protein>
    <recommendedName>
        <fullName evidence="1">glutathione transferase</fullName>
        <ecNumber evidence="1">2.5.1.18</ecNumber>
    </recommendedName>
    <alternativeName>
        <fullName evidence="5">GST class-sigma</fullName>
    </alternativeName>
</protein>
<dbReference type="PROSITE" id="PS50405">
    <property type="entry name" value="GST_CTER"/>
    <property type="match status" value="1"/>
</dbReference>
<dbReference type="OrthoDB" id="5839673at2759"/>
<evidence type="ECO:0000256" key="3">
    <source>
        <dbReference type="ARBA" id="ARBA00038317"/>
    </source>
</evidence>
<accession>A0A2G9TQ87</accession>
<dbReference type="Gene3D" id="1.20.1050.10">
    <property type="match status" value="1"/>
</dbReference>
<organism evidence="7 8">
    <name type="scientific">Teladorsagia circumcincta</name>
    <name type="common">Brown stomach worm</name>
    <name type="synonym">Ostertagia circumcincta</name>
    <dbReference type="NCBI Taxonomy" id="45464"/>
    <lineage>
        <taxon>Eukaryota</taxon>
        <taxon>Metazoa</taxon>
        <taxon>Ecdysozoa</taxon>
        <taxon>Nematoda</taxon>
        <taxon>Chromadorea</taxon>
        <taxon>Rhabditida</taxon>
        <taxon>Rhabditina</taxon>
        <taxon>Rhabditomorpha</taxon>
        <taxon>Strongyloidea</taxon>
        <taxon>Trichostrongylidae</taxon>
        <taxon>Teladorsagia</taxon>
    </lineage>
</organism>